<comment type="caution">
    <text evidence="2">The sequence shown here is derived from an EMBL/GenBank/DDBJ whole genome shotgun (WGS) entry which is preliminary data.</text>
</comment>
<name>A0A2N3NL40_9PEZI</name>
<keyword evidence="3" id="KW-1185">Reference proteome</keyword>
<reference evidence="2 3" key="1">
    <citation type="journal article" date="2017" name="G3 (Bethesda)">
        <title>First Draft Genome Sequence of the Pathogenic Fungus Lomentospora prolificans (Formerly Scedosporium prolificans).</title>
        <authorList>
            <person name="Luo R."/>
            <person name="Zimin A."/>
            <person name="Workman R."/>
            <person name="Fan Y."/>
            <person name="Pertea G."/>
            <person name="Grossman N."/>
            <person name="Wear M.P."/>
            <person name="Jia B."/>
            <person name="Miller H."/>
            <person name="Casadevall A."/>
            <person name="Timp W."/>
            <person name="Zhang S.X."/>
            <person name="Salzberg S.L."/>
        </authorList>
    </citation>
    <scope>NUCLEOTIDE SEQUENCE [LARGE SCALE GENOMIC DNA]</scope>
    <source>
        <strain evidence="2 3">JHH-5317</strain>
    </source>
</reference>
<dbReference type="VEuPathDB" id="FungiDB:jhhlp_000520"/>
<gene>
    <name evidence="2" type="ORF">jhhlp_000520</name>
</gene>
<protein>
    <submittedName>
        <fullName evidence="2">Uncharacterized protein</fullName>
    </submittedName>
</protein>
<dbReference type="EMBL" id="NLAX01000002">
    <property type="protein sequence ID" value="PKS13176.1"/>
    <property type="molecule type" value="Genomic_DNA"/>
</dbReference>
<organism evidence="2 3">
    <name type="scientific">Lomentospora prolificans</name>
    <dbReference type="NCBI Taxonomy" id="41688"/>
    <lineage>
        <taxon>Eukaryota</taxon>
        <taxon>Fungi</taxon>
        <taxon>Dikarya</taxon>
        <taxon>Ascomycota</taxon>
        <taxon>Pezizomycotina</taxon>
        <taxon>Sordariomycetes</taxon>
        <taxon>Hypocreomycetidae</taxon>
        <taxon>Microascales</taxon>
        <taxon>Microascaceae</taxon>
        <taxon>Lomentospora</taxon>
    </lineage>
</organism>
<accession>A0A2N3NL40</accession>
<keyword evidence="1" id="KW-0472">Membrane</keyword>
<keyword evidence="1" id="KW-1133">Transmembrane helix</keyword>
<dbReference type="InParanoid" id="A0A2N3NL40"/>
<keyword evidence="1" id="KW-0812">Transmembrane</keyword>
<sequence length="101" mass="11561">MLESSISPMFMLVVHLDISPLINQGWGQIGSSVSSWGYMFYFASGITMIWGVALLWHQIHFKITQVKELLLDVKFWLLFWIATICMIANGLILTFLPIIIN</sequence>
<dbReference type="Proteomes" id="UP000233524">
    <property type="component" value="Unassembled WGS sequence"/>
</dbReference>
<feature type="transmembrane region" description="Helical" evidence="1">
    <location>
        <begin position="77"/>
        <end position="100"/>
    </location>
</feature>
<proteinExistence type="predicted"/>
<feature type="transmembrane region" description="Helical" evidence="1">
    <location>
        <begin position="36"/>
        <end position="56"/>
    </location>
</feature>
<dbReference type="SUPFAM" id="SSF103473">
    <property type="entry name" value="MFS general substrate transporter"/>
    <property type="match status" value="1"/>
</dbReference>
<dbReference type="AlphaFoldDB" id="A0A2N3NL40"/>
<dbReference type="InterPro" id="IPR036259">
    <property type="entry name" value="MFS_trans_sf"/>
</dbReference>
<evidence type="ECO:0000256" key="1">
    <source>
        <dbReference type="SAM" id="Phobius"/>
    </source>
</evidence>
<evidence type="ECO:0000313" key="3">
    <source>
        <dbReference type="Proteomes" id="UP000233524"/>
    </source>
</evidence>
<evidence type="ECO:0000313" key="2">
    <source>
        <dbReference type="EMBL" id="PKS13176.1"/>
    </source>
</evidence>